<dbReference type="Gene3D" id="1.10.238.10">
    <property type="entry name" value="EF-hand"/>
    <property type="match status" value="1"/>
</dbReference>
<feature type="signal peptide" evidence="1">
    <location>
        <begin position="1"/>
        <end position="18"/>
    </location>
</feature>
<dbReference type="InterPro" id="IPR002048">
    <property type="entry name" value="EF_hand_dom"/>
</dbReference>
<protein>
    <recommendedName>
        <fullName evidence="2">EF-hand domain-containing protein</fullName>
    </recommendedName>
</protein>
<proteinExistence type="predicted"/>
<dbReference type="InterPro" id="IPR011992">
    <property type="entry name" value="EF-hand-dom_pair"/>
</dbReference>
<evidence type="ECO:0000313" key="3">
    <source>
        <dbReference type="EMBL" id="GGW36603.1"/>
    </source>
</evidence>
<dbReference type="SUPFAM" id="SSF47473">
    <property type="entry name" value="EF-hand"/>
    <property type="match status" value="1"/>
</dbReference>
<comment type="caution">
    <text evidence="3">The sequence shown here is derived from an EMBL/GenBank/DDBJ whole genome shotgun (WGS) entry which is preliminary data.</text>
</comment>
<reference evidence="3" key="2">
    <citation type="submission" date="2020-09" db="EMBL/GenBank/DDBJ databases">
        <authorList>
            <person name="Sun Q."/>
            <person name="Kim S."/>
        </authorList>
    </citation>
    <scope>NUCLEOTIDE SEQUENCE</scope>
    <source>
        <strain evidence="3">KCTC 23714</strain>
    </source>
</reference>
<dbReference type="EMBL" id="BMYQ01000008">
    <property type="protein sequence ID" value="GGW36603.1"/>
    <property type="molecule type" value="Genomic_DNA"/>
</dbReference>
<feature type="chain" id="PRO_5036711986" description="EF-hand domain-containing protein" evidence="1">
    <location>
        <begin position="19"/>
        <end position="180"/>
    </location>
</feature>
<keyword evidence="1" id="KW-0732">Signal</keyword>
<evidence type="ECO:0000259" key="2">
    <source>
        <dbReference type="PROSITE" id="PS50222"/>
    </source>
</evidence>
<dbReference type="GO" id="GO:0005509">
    <property type="term" value="F:calcium ion binding"/>
    <property type="evidence" value="ECO:0007669"/>
    <property type="project" value="InterPro"/>
</dbReference>
<accession>A0A918IWV6</accession>
<organism evidence="3 4">
    <name type="scientific">Gemmobacter lanyuensis</name>
    <dbReference type="NCBI Taxonomy" id="1054497"/>
    <lineage>
        <taxon>Bacteria</taxon>
        <taxon>Pseudomonadati</taxon>
        <taxon>Pseudomonadota</taxon>
        <taxon>Alphaproteobacteria</taxon>
        <taxon>Rhodobacterales</taxon>
        <taxon>Paracoccaceae</taxon>
        <taxon>Gemmobacter</taxon>
    </lineage>
</organism>
<reference evidence="3" key="1">
    <citation type="journal article" date="2014" name="Int. J. Syst. Evol. Microbiol.">
        <title>Complete genome sequence of Corynebacterium casei LMG S-19264T (=DSM 44701T), isolated from a smear-ripened cheese.</title>
        <authorList>
            <consortium name="US DOE Joint Genome Institute (JGI-PGF)"/>
            <person name="Walter F."/>
            <person name="Albersmeier A."/>
            <person name="Kalinowski J."/>
            <person name="Ruckert C."/>
        </authorList>
    </citation>
    <scope>NUCLEOTIDE SEQUENCE</scope>
    <source>
        <strain evidence="3">KCTC 23714</strain>
    </source>
</reference>
<evidence type="ECO:0000313" key="4">
    <source>
        <dbReference type="Proteomes" id="UP000628984"/>
    </source>
</evidence>
<sequence>MRFLLSLLIWFCPTLAHAVDLPAAVQKRLDRNPDAFVADALRLVAGFGGPSGLTGADIDRAIAVDRAAARAGALRDLLVADFDGDGGLSAVEVSGYLSILSARGRGDFLTTVSDADQGQDGALDPAEVGAAAARAAEAAVSVQEVAAMQALLLFDGDGDGGVTAAELRRGVAQAASAAGG</sequence>
<keyword evidence="4" id="KW-1185">Reference proteome</keyword>
<evidence type="ECO:0000256" key="1">
    <source>
        <dbReference type="SAM" id="SignalP"/>
    </source>
</evidence>
<dbReference type="Proteomes" id="UP000628984">
    <property type="component" value="Unassembled WGS sequence"/>
</dbReference>
<dbReference type="AlphaFoldDB" id="A0A918IWV6"/>
<feature type="domain" description="EF-hand" evidence="2">
    <location>
        <begin position="142"/>
        <end position="177"/>
    </location>
</feature>
<name>A0A918IWV6_9RHOB</name>
<dbReference type="PROSITE" id="PS50222">
    <property type="entry name" value="EF_HAND_2"/>
    <property type="match status" value="1"/>
</dbReference>
<gene>
    <name evidence="3" type="ORF">GCM10011452_26390</name>
</gene>
<dbReference type="RefSeq" id="WP_189634347.1">
    <property type="nucleotide sequence ID" value="NZ_BMYQ01000008.1"/>
</dbReference>